<feature type="domain" description="OmpA-like" evidence="5">
    <location>
        <begin position="57"/>
        <end position="172"/>
    </location>
</feature>
<gene>
    <name evidence="6" type="ORF">EDC65_1462</name>
</gene>
<dbReference type="Gene3D" id="3.30.1330.60">
    <property type="entry name" value="OmpA-like domain"/>
    <property type="match status" value="1"/>
</dbReference>
<keyword evidence="7" id="KW-1185">Reference proteome</keyword>
<dbReference type="EMBL" id="RJKX01000013">
    <property type="protein sequence ID" value="ROP99677.1"/>
    <property type="molecule type" value="Genomic_DNA"/>
</dbReference>
<reference evidence="6 7" key="1">
    <citation type="submission" date="2018-11" db="EMBL/GenBank/DDBJ databases">
        <title>Genomic Encyclopedia of Type Strains, Phase IV (KMG-IV): sequencing the most valuable type-strain genomes for metagenomic binning, comparative biology and taxonomic classification.</title>
        <authorList>
            <person name="Goeker M."/>
        </authorList>
    </citation>
    <scope>NUCLEOTIDE SEQUENCE [LARGE SCALE GENOMIC DNA]</scope>
    <source>
        <strain evidence="6 7">DSM 5900</strain>
    </source>
</reference>
<evidence type="ECO:0000256" key="4">
    <source>
        <dbReference type="SAM" id="SignalP"/>
    </source>
</evidence>
<evidence type="ECO:0000313" key="7">
    <source>
        <dbReference type="Proteomes" id="UP000278222"/>
    </source>
</evidence>
<comment type="subcellular location">
    <subcellularLocation>
        <location evidence="1">Cell outer membrane</location>
    </subcellularLocation>
</comment>
<dbReference type="GO" id="GO:0009279">
    <property type="term" value="C:cell outer membrane"/>
    <property type="evidence" value="ECO:0007669"/>
    <property type="project" value="UniProtKB-SubCell"/>
</dbReference>
<evidence type="ECO:0000256" key="1">
    <source>
        <dbReference type="ARBA" id="ARBA00004442"/>
    </source>
</evidence>
<dbReference type="PANTHER" id="PTHR30329:SF17">
    <property type="entry name" value="LIPOPROTEIN YFIB-RELATED"/>
    <property type="match status" value="1"/>
</dbReference>
<keyword evidence="2 3" id="KW-0472">Membrane</keyword>
<evidence type="ECO:0000313" key="6">
    <source>
        <dbReference type="EMBL" id="ROP99677.1"/>
    </source>
</evidence>
<dbReference type="PROSITE" id="PS51123">
    <property type="entry name" value="OMPA_2"/>
    <property type="match status" value="1"/>
</dbReference>
<evidence type="ECO:0000256" key="2">
    <source>
        <dbReference type="ARBA" id="ARBA00023136"/>
    </source>
</evidence>
<accession>A0A3N1M7K6</accession>
<dbReference type="InterPro" id="IPR036737">
    <property type="entry name" value="OmpA-like_sf"/>
</dbReference>
<dbReference type="SUPFAM" id="SSF103088">
    <property type="entry name" value="OmpA-like"/>
    <property type="match status" value="1"/>
</dbReference>
<feature type="chain" id="PRO_5017937964" evidence="4">
    <location>
        <begin position="27"/>
        <end position="172"/>
    </location>
</feature>
<dbReference type="InterPro" id="IPR006665">
    <property type="entry name" value="OmpA-like"/>
</dbReference>
<dbReference type="Pfam" id="PF00691">
    <property type="entry name" value="OmpA"/>
    <property type="match status" value="1"/>
</dbReference>
<proteinExistence type="predicted"/>
<dbReference type="PRINTS" id="PR01021">
    <property type="entry name" value="OMPADOMAIN"/>
</dbReference>
<dbReference type="Proteomes" id="UP000278222">
    <property type="component" value="Unassembled WGS sequence"/>
</dbReference>
<feature type="signal peptide" evidence="4">
    <location>
        <begin position="1"/>
        <end position="26"/>
    </location>
</feature>
<keyword evidence="4" id="KW-0732">Signal</keyword>
<dbReference type="RefSeq" id="WP_170216392.1">
    <property type="nucleotide sequence ID" value="NZ_RJKX01000013.1"/>
</dbReference>
<dbReference type="InterPro" id="IPR050330">
    <property type="entry name" value="Bact_OuterMem_StrucFunc"/>
</dbReference>
<dbReference type="InterPro" id="IPR006664">
    <property type="entry name" value="OMP_bac"/>
</dbReference>
<name>A0A3N1M7K6_9PROT</name>
<dbReference type="AlphaFoldDB" id="A0A3N1M7K6"/>
<dbReference type="PRINTS" id="PR01023">
    <property type="entry name" value="NAFLGMOTY"/>
</dbReference>
<evidence type="ECO:0000259" key="5">
    <source>
        <dbReference type="PROSITE" id="PS51123"/>
    </source>
</evidence>
<organism evidence="6 7">
    <name type="scientific">Stella humosa</name>
    <dbReference type="NCBI Taxonomy" id="94"/>
    <lineage>
        <taxon>Bacteria</taxon>
        <taxon>Pseudomonadati</taxon>
        <taxon>Pseudomonadota</taxon>
        <taxon>Alphaproteobacteria</taxon>
        <taxon>Rhodospirillales</taxon>
        <taxon>Stellaceae</taxon>
        <taxon>Stella</taxon>
    </lineage>
</organism>
<protein>
    <submittedName>
        <fullName evidence="6">Outer membrane protein OmpA-like peptidoglycan-associated protein</fullName>
    </submittedName>
</protein>
<dbReference type="CDD" id="cd07185">
    <property type="entry name" value="OmpA_C-like"/>
    <property type="match status" value="1"/>
</dbReference>
<sequence>MVLVRRLTLRIIAGLLAAAGMLAACATPPAPPPPPTRGLTATQMAALRDLGFQPGDGTWEFGMSDKLLFGVNESRLADGQAANIARIARTLLSVDIRRGRVEGHTDDTGAAAYNDALSQRRAAAVAEAMIAAGMQRQDIAIEGTGARRPIEDNRSAGGRRENRRVVIVVDAE</sequence>
<dbReference type="PANTHER" id="PTHR30329">
    <property type="entry name" value="STATOR ELEMENT OF FLAGELLAR MOTOR COMPLEX"/>
    <property type="match status" value="1"/>
</dbReference>
<evidence type="ECO:0000256" key="3">
    <source>
        <dbReference type="PROSITE-ProRule" id="PRU00473"/>
    </source>
</evidence>
<dbReference type="PROSITE" id="PS51257">
    <property type="entry name" value="PROKAR_LIPOPROTEIN"/>
    <property type="match status" value="1"/>
</dbReference>
<comment type="caution">
    <text evidence="6">The sequence shown here is derived from an EMBL/GenBank/DDBJ whole genome shotgun (WGS) entry which is preliminary data.</text>
</comment>